<feature type="transmembrane region" description="Helical" evidence="1">
    <location>
        <begin position="30"/>
        <end position="49"/>
    </location>
</feature>
<dbReference type="HOGENOM" id="CLU_2956860_0_0_10"/>
<organism evidence="2 3">
    <name type="scientific">Leyella stercorea DSM 18206</name>
    <dbReference type="NCBI Taxonomy" id="1002367"/>
    <lineage>
        <taxon>Bacteria</taxon>
        <taxon>Pseudomonadati</taxon>
        <taxon>Bacteroidota</taxon>
        <taxon>Bacteroidia</taxon>
        <taxon>Bacteroidales</taxon>
        <taxon>Prevotellaceae</taxon>
        <taxon>Leyella</taxon>
    </lineage>
</organism>
<reference evidence="2 3" key="1">
    <citation type="submission" date="2011-08" db="EMBL/GenBank/DDBJ databases">
        <authorList>
            <person name="Weinstock G."/>
            <person name="Sodergren E."/>
            <person name="Clifton S."/>
            <person name="Fulton L."/>
            <person name="Fulton B."/>
            <person name="Courtney L."/>
            <person name="Fronick C."/>
            <person name="Harrison M."/>
            <person name="Strong C."/>
            <person name="Farmer C."/>
            <person name="Delahaunty K."/>
            <person name="Markovic C."/>
            <person name="Hall O."/>
            <person name="Minx P."/>
            <person name="Tomlinson C."/>
            <person name="Mitreva M."/>
            <person name="Hou S."/>
            <person name="Chen J."/>
            <person name="Wollam A."/>
            <person name="Pepin K.H."/>
            <person name="Johnson M."/>
            <person name="Bhonagiri V."/>
            <person name="Zhang X."/>
            <person name="Suruliraj S."/>
            <person name="Warren W."/>
            <person name="Chinwalla A."/>
            <person name="Mardis E.R."/>
            <person name="Wilson R.K."/>
        </authorList>
    </citation>
    <scope>NUCLEOTIDE SEQUENCE [LARGE SCALE GENOMIC DNA]</scope>
    <source>
        <strain evidence="2 3">DSM 18206</strain>
    </source>
</reference>
<dbReference type="AlphaFoldDB" id="G6AW36"/>
<keyword evidence="1" id="KW-0812">Transmembrane</keyword>
<keyword evidence="1" id="KW-1133">Transmembrane helix</keyword>
<comment type="caution">
    <text evidence="2">The sequence shown here is derived from an EMBL/GenBank/DDBJ whole genome shotgun (WGS) entry which is preliminary data.</text>
</comment>
<evidence type="ECO:0000256" key="1">
    <source>
        <dbReference type="SAM" id="Phobius"/>
    </source>
</evidence>
<evidence type="ECO:0000313" key="3">
    <source>
        <dbReference type="Proteomes" id="UP000004407"/>
    </source>
</evidence>
<protein>
    <submittedName>
        <fullName evidence="2">Uncharacterized protein</fullName>
    </submittedName>
</protein>
<dbReference type="EMBL" id="AFZZ01000079">
    <property type="protein sequence ID" value="EHJ41349.1"/>
    <property type="molecule type" value="Genomic_DNA"/>
</dbReference>
<sequence>MAEFQRLNASALVIFSILKNLYIILSFAKIHFLFLFLKIFFWFFSYIKFHLFRLIGFLQ</sequence>
<name>G6AW36_9BACT</name>
<gene>
    <name evidence="2" type="ORF">HMPREF0673_00833</name>
</gene>
<proteinExistence type="predicted"/>
<evidence type="ECO:0000313" key="2">
    <source>
        <dbReference type="EMBL" id="EHJ41349.1"/>
    </source>
</evidence>
<accession>G6AW36</accession>
<keyword evidence="1" id="KW-0472">Membrane</keyword>
<dbReference type="Proteomes" id="UP000004407">
    <property type="component" value="Unassembled WGS sequence"/>
</dbReference>